<feature type="transmembrane region" description="Helical" evidence="8">
    <location>
        <begin position="267"/>
        <end position="293"/>
    </location>
</feature>
<keyword evidence="3" id="KW-0813">Transport</keyword>
<evidence type="ECO:0000259" key="9">
    <source>
        <dbReference type="PROSITE" id="PS50850"/>
    </source>
</evidence>
<evidence type="ECO:0000256" key="8">
    <source>
        <dbReference type="SAM" id="Phobius"/>
    </source>
</evidence>
<comment type="caution">
    <text evidence="10">The sequence shown here is derived from an EMBL/GenBank/DDBJ whole genome shotgun (WGS) entry which is preliminary data.</text>
</comment>
<evidence type="ECO:0000256" key="4">
    <source>
        <dbReference type="ARBA" id="ARBA00022692"/>
    </source>
</evidence>
<dbReference type="SUPFAM" id="SSF103473">
    <property type="entry name" value="MFS general substrate transporter"/>
    <property type="match status" value="1"/>
</dbReference>
<keyword evidence="6 8" id="KW-0472">Membrane</keyword>
<feature type="compositionally biased region" description="Polar residues" evidence="7">
    <location>
        <begin position="1"/>
        <end position="14"/>
    </location>
</feature>
<dbReference type="GO" id="GO:0022857">
    <property type="term" value="F:transmembrane transporter activity"/>
    <property type="evidence" value="ECO:0007669"/>
    <property type="project" value="InterPro"/>
</dbReference>
<accession>A0AAD6C296</accession>
<keyword evidence="4 8" id="KW-0812">Transmembrane</keyword>
<feature type="compositionally biased region" description="Polar residues" evidence="7">
    <location>
        <begin position="23"/>
        <end position="33"/>
    </location>
</feature>
<sequence length="572" mass="61241">MAVSTPIESTSSTVKDIIETSPRHSATIETQPARQGGEEISAYPISNEKHDEGDSGTAEEDVRKITGYRWFLVCSALYLSALMYGLDTTIAADVQGAVIQRFHEVDQLAWIGAGFPLGSVSVILPYGFLFTTFNMKWLYIAGIALFQGGSALCGGAPNMGALIVGRMIAGAGGTGIYLGGLNHFSAMTTREERGAYLAGTGFVWGLGAILGPVVGGGFSDSSATWRWGFYINLIIGAITAPVYLYYLPAIHPAPGRSLRDRLLGLDYVGFVLSAGMWVTFAMGFIFAGGAWQWSDGRTIAMVVVWGILLALYAIQQGFCIFTTLECRSFPGHLLKSRTQVLFYITTTCANTCMFFTTFYIPIYFQFTRNDSSLMAAVRLLPYLLFTITFNLASGWALPKIKYYMPMCLVSGILMTIAGALFVAYLSPSTPAAQIYGFSILMGVGTGITMQLGYSVGSLKVKPTDMLSAINLQNVAQIGATVICLVIASQAFQSNAVNNLTHVLDGQGFSQADIHGAVAGAQSTLFEKLDGDLQSAAIQAITSAMARAFVIPLVAGAVGIISSLLMSRERLFA</sequence>
<dbReference type="EMBL" id="JAPVEA010000007">
    <property type="protein sequence ID" value="KAJ5443759.1"/>
    <property type="molecule type" value="Genomic_DNA"/>
</dbReference>
<feature type="transmembrane region" description="Helical" evidence="8">
    <location>
        <begin position="68"/>
        <end position="86"/>
    </location>
</feature>
<feature type="transmembrane region" description="Helical" evidence="8">
    <location>
        <begin position="163"/>
        <end position="182"/>
    </location>
</feature>
<evidence type="ECO:0000256" key="6">
    <source>
        <dbReference type="ARBA" id="ARBA00023136"/>
    </source>
</evidence>
<feature type="transmembrane region" description="Helical" evidence="8">
    <location>
        <begin position="432"/>
        <end position="453"/>
    </location>
</feature>
<dbReference type="AlphaFoldDB" id="A0AAD6C296"/>
<keyword evidence="11" id="KW-1185">Reference proteome</keyword>
<dbReference type="GeneID" id="81601256"/>
<comment type="similarity">
    <text evidence="2">Belongs to the major facilitator superfamily. TCR/Tet family.</text>
</comment>
<feature type="transmembrane region" description="Helical" evidence="8">
    <location>
        <begin position="474"/>
        <end position="491"/>
    </location>
</feature>
<dbReference type="RefSeq" id="XP_056763839.1">
    <property type="nucleotide sequence ID" value="XM_056911013.1"/>
</dbReference>
<dbReference type="InterPro" id="IPR036259">
    <property type="entry name" value="MFS_trans_sf"/>
</dbReference>
<evidence type="ECO:0000256" key="2">
    <source>
        <dbReference type="ARBA" id="ARBA00007520"/>
    </source>
</evidence>
<dbReference type="Gene3D" id="1.20.1250.20">
    <property type="entry name" value="MFS general substrate transporter like domains"/>
    <property type="match status" value="2"/>
</dbReference>
<evidence type="ECO:0000256" key="3">
    <source>
        <dbReference type="ARBA" id="ARBA00022448"/>
    </source>
</evidence>
<feature type="transmembrane region" description="Helical" evidence="8">
    <location>
        <begin position="299"/>
        <end position="321"/>
    </location>
</feature>
<organism evidence="10 11">
    <name type="scientific">Penicillium daleae</name>
    <dbReference type="NCBI Taxonomy" id="63821"/>
    <lineage>
        <taxon>Eukaryota</taxon>
        <taxon>Fungi</taxon>
        <taxon>Dikarya</taxon>
        <taxon>Ascomycota</taxon>
        <taxon>Pezizomycotina</taxon>
        <taxon>Eurotiomycetes</taxon>
        <taxon>Eurotiomycetidae</taxon>
        <taxon>Eurotiales</taxon>
        <taxon>Aspergillaceae</taxon>
        <taxon>Penicillium</taxon>
    </lineage>
</organism>
<dbReference type="PANTHER" id="PTHR23501">
    <property type="entry name" value="MAJOR FACILITATOR SUPERFAMILY"/>
    <property type="match status" value="1"/>
</dbReference>
<gene>
    <name evidence="10" type="ORF">N7458_007631</name>
</gene>
<evidence type="ECO:0000256" key="7">
    <source>
        <dbReference type="SAM" id="MobiDB-lite"/>
    </source>
</evidence>
<feature type="region of interest" description="Disordered" evidence="7">
    <location>
        <begin position="1"/>
        <end position="58"/>
    </location>
</feature>
<reference evidence="10" key="2">
    <citation type="journal article" date="2023" name="IMA Fungus">
        <title>Comparative genomic study of the Penicillium genus elucidates a diverse pangenome and 15 lateral gene transfer events.</title>
        <authorList>
            <person name="Petersen C."/>
            <person name="Sorensen T."/>
            <person name="Nielsen M.R."/>
            <person name="Sondergaard T.E."/>
            <person name="Sorensen J.L."/>
            <person name="Fitzpatrick D.A."/>
            <person name="Frisvad J.C."/>
            <person name="Nielsen K.L."/>
        </authorList>
    </citation>
    <scope>NUCLEOTIDE SEQUENCE</scope>
    <source>
        <strain evidence="10">IBT 16125</strain>
    </source>
</reference>
<feature type="transmembrane region" description="Helical" evidence="8">
    <location>
        <begin position="543"/>
        <end position="565"/>
    </location>
</feature>
<evidence type="ECO:0000256" key="5">
    <source>
        <dbReference type="ARBA" id="ARBA00022989"/>
    </source>
</evidence>
<feature type="transmembrane region" description="Helical" evidence="8">
    <location>
        <begin position="341"/>
        <end position="364"/>
    </location>
</feature>
<dbReference type="GO" id="GO:0005886">
    <property type="term" value="C:plasma membrane"/>
    <property type="evidence" value="ECO:0007669"/>
    <property type="project" value="TreeGrafter"/>
</dbReference>
<comment type="subcellular location">
    <subcellularLocation>
        <location evidence="1">Membrane</location>
        <topology evidence="1">Multi-pass membrane protein</topology>
    </subcellularLocation>
</comment>
<dbReference type="Proteomes" id="UP001213681">
    <property type="component" value="Unassembled WGS sequence"/>
</dbReference>
<dbReference type="Pfam" id="PF07690">
    <property type="entry name" value="MFS_1"/>
    <property type="match status" value="1"/>
</dbReference>
<evidence type="ECO:0000256" key="1">
    <source>
        <dbReference type="ARBA" id="ARBA00004141"/>
    </source>
</evidence>
<proteinExistence type="inferred from homology"/>
<reference evidence="10" key="1">
    <citation type="submission" date="2022-12" db="EMBL/GenBank/DDBJ databases">
        <authorList>
            <person name="Petersen C."/>
        </authorList>
    </citation>
    <scope>NUCLEOTIDE SEQUENCE</scope>
    <source>
        <strain evidence="10">IBT 16125</strain>
    </source>
</reference>
<dbReference type="PANTHER" id="PTHR23501:SF12">
    <property type="entry name" value="MAJOR FACILITATOR SUPERFAMILY (MFS) PROFILE DOMAIN-CONTAINING PROTEIN-RELATED"/>
    <property type="match status" value="1"/>
</dbReference>
<feature type="transmembrane region" description="Helical" evidence="8">
    <location>
        <begin position="379"/>
        <end position="397"/>
    </location>
</feature>
<dbReference type="InterPro" id="IPR011701">
    <property type="entry name" value="MFS"/>
</dbReference>
<dbReference type="PROSITE" id="PS50850">
    <property type="entry name" value="MFS"/>
    <property type="match status" value="1"/>
</dbReference>
<feature type="transmembrane region" description="Helical" evidence="8">
    <location>
        <begin position="137"/>
        <end position="157"/>
    </location>
</feature>
<feature type="transmembrane region" description="Helical" evidence="8">
    <location>
        <begin position="194"/>
        <end position="215"/>
    </location>
</feature>
<feature type="domain" description="Major facilitator superfamily (MFS) profile" evidence="9">
    <location>
        <begin position="73"/>
        <end position="570"/>
    </location>
</feature>
<protein>
    <recommendedName>
        <fullName evidence="9">Major facilitator superfamily (MFS) profile domain-containing protein</fullName>
    </recommendedName>
</protein>
<evidence type="ECO:0000313" key="10">
    <source>
        <dbReference type="EMBL" id="KAJ5443759.1"/>
    </source>
</evidence>
<feature type="transmembrane region" description="Helical" evidence="8">
    <location>
        <begin position="227"/>
        <end position="246"/>
    </location>
</feature>
<evidence type="ECO:0000313" key="11">
    <source>
        <dbReference type="Proteomes" id="UP001213681"/>
    </source>
</evidence>
<name>A0AAD6C296_9EURO</name>
<feature type="transmembrane region" description="Helical" evidence="8">
    <location>
        <begin position="404"/>
        <end position="426"/>
    </location>
</feature>
<keyword evidence="5 8" id="KW-1133">Transmembrane helix</keyword>
<feature type="transmembrane region" description="Helical" evidence="8">
    <location>
        <begin position="108"/>
        <end position="130"/>
    </location>
</feature>
<dbReference type="InterPro" id="IPR020846">
    <property type="entry name" value="MFS_dom"/>
</dbReference>